<dbReference type="EMBL" id="AB924562">
    <property type="protein sequence ID" value="BAT23447.1"/>
    <property type="molecule type" value="Genomic_DNA"/>
</dbReference>
<dbReference type="InterPro" id="IPR036196">
    <property type="entry name" value="Ptyr_pPase_sf"/>
</dbReference>
<gene>
    <name evidence="8" type="primary">wzb</name>
</gene>
<dbReference type="InterPro" id="IPR050438">
    <property type="entry name" value="LMW_PTPase"/>
</dbReference>
<evidence type="ECO:0000256" key="3">
    <source>
        <dbReference type="ARBA" id="ARBA00022801"/>
    </source>
</evidence>
<feature type="active site" description="Proton donor" evidence="6">
    <location>
        <position position="115"/>
    </location>
</feature>
<dbReference type="PANTHER" id="PTHR11717:SF31">
    <property type="entry name" value="LOW MOLECULAR WEIGHT PROTEIN-TYROSINE-PHOSPHATASE ETP-RELATED"/>
    <property type="match status" value="1"/>
</dbReference>
<sequence>MFDSILVICTGNICRSPIAERMLRKCLPHKRIDSAGVGAMVDNPADDMAIYISSKHGLSLTGHKGRQFSSSMAREYELILVMENKHIEEISKIAPQARGKVMLLGYWMNSKQIPDPYRKSEEAFESVYQLIEKSCELWAAKLAK</sequence>
<feature type="active site" description="Nucleophile" evidence="6">
    <location>
        <position position="9"/>
    </location>
</feature>
<dbReference type="AlphaFoldDB" id="A0A0P0YQH3"/>
<comment type="similarity">
    <text evidence="1">Belongs to the low molecular weight phosphotyrosine protein phosphatase family.</text>
</comment>
<protein>
    <recommendedName>
        <fullName evidence="2">protein-tyrosine-phosphatase</fullName>
        <ecNumber evidence="2">3.1.3.48</ecNumber>
    </recommendedName>
</protein>
<reference evidence="8" key="2">
    <citation type="journal article" date="2015" name="Sci. Rep.">
        <title>Genetic analysis of capsular polysaccharide synthesis gene clusters in 79 capsular types of Klebsiella spp.</title>
        <authorList>
            <person name="Pan Y.J."/>
            <person name="Lin T.L."/>
            <person name="Chen C.T."/>
            <person name="Chen Y.Y."/>
            <person name="Hsieh P.F."/>
            <person name="Hsu C.R."/>
            <person name="Wu M.C."/>
            <person name="Wang J.T."/>
        </authorList>
    </citation>
    <scope>NUCLEOTIDE SEQUENCE</scope>
    <source>
        <strain evidence="8">1680/49</strain>
    </source>
</reference>
<evidence type="ECO:0000313" key="8">
    <source>
        <dbReference type="EMBL" id="BAT23447.1"/>
    </source>
</evidence>
<dbReference type="PRINTS" id="PR00719">
    <property type="entry name" value="LMWPTPASE"/>
</dbReference>
<feature type="domain" description="Phosphotyrosine protein phosphatase I" evidence="7">
    <location>
        <begin position="3"/>
        <end position="141"/>
    </location>
</feature>
<organism evidence="8">
    <name type="scientific">Klebsiella sp. 1680/49</name>
    <dbReference type="NCBI Taxonomy" id="1497802"/>
    <lineage>
        <taxon>Bacteria</taxon>
        <taxon>Pseudomonadati</taxon>
        <taxon>Pseudomonadota</taxon>
        <taxon>Gammaproteobacteria</taxon>
        <taxon>Enterobacterales</taxon>
        <taxon>Enterobacteriaceae</taxon>
        <taxon>Klebsiella/Raoultella group</taxon>
        <taxon>Klebsiella</taxon>
    </lineage>
</organism>
<accession>A0A0P0YQH3</accession>
<dbReference type="EC" id="3.1.3.48" evidence="2"/>
<evidence type="ECO:0000256" key="1">
    <source>
        <dbReference type="ARBA" id="ARBA00011063"/>
    </source>
</evidence>
<dbReference type="InterPro" id="IPR023485">
    <property type="entry name" value="Ptyr_pPase"/>
</dbReference>
<feature type="active site" evidence="6">
    <location>
        <position position="15"/>
    </location>
</feature>
<name>A0A0P0YQH3_9ENTR</name>
<dbReference type="GO" id="GO:0004725">
    <property type="term" value="F:protein tyrosine phosphatase activity"/>
    <property type="evidence" value="ECO:0007669"/>
    <property type="project" value="UniProtKB-EC"/>
</dbReference>
<dbReference type="PANTHER" id="PTHR11717">
    <property type="entry name" value="LOW MOLECULAR WEIGHT PROTEIN TYROSINE PHOSPHATASE"/>
    <property type="match status" value="1"/>
</dbReference>
<evidence type="ECO:0000256" key="4">
    <source>
        <dbReference type="ARBA" id="ARBA00022912"/>
    </source>
</evidence>
<dbReference type="SUPFAM" id="SSF52788">
    <property type="entry name" value="Phosphotyrosine protein phosphatases I"/>
    <property type="match status" value="1"/>
</dbReference>
<keyword evidence="4" id="KW-0904">Protein phosphatase</keyword>
<dbReference type="CDD" id="cd16343">
    <property type="entry name" value="LMWPTP"/>
    <property type="match status" value="1"/>
</dbReference>
<proteinExistence type="inferred from homology"/>
<evidence type="ECO:0000259" key="7">
    <source>
        <dbReference type="SMART" id="SM00226"/>
    </source>
</evidence>
<dbReference type="Gene3D" id="3.40.50.2300">
    <property type="match status" value="1"/>
</dbReference>
<dbReference type="SMART" id="SM00226">
    <property type="entry name" value="LMWPc"/>
    <property type="match status" value="1"/>
</dbReference>
<dbReference type="FunFam" id="3.40.50.2300:FF:000041">
    <property type="entry name" value="Low molecular weight protein-tyrosine-phosphatase"/>
    <property type="match status" value="1"/>
</dbReference>
<dbReference type="Pfam" id="PF01451">
    <property type="entry name" value="LMWPc"/>
    <property type="match status" value="1"/>
</dbReference>
<comment type="catalytic activity">
    <reaction evidence="5">
        <text>O-phospho-L-tyrosyl-[protein] + H2O = L-tyrosyl-[protein] + phosphate</text>
        <dbReference type="Rhea" id="RHEA:10684"/>
        <dbReference type="Rhea" id="RHEA-COMP:10136"/>
        <dbReference type="Rhea" id="RHEA-COMP:20101"/>
        <dbReference type="ChEBI" id="CHEBI:15377"/>
        <dbReference type="ChEBI" id="CHEBI:43474"/>
        <dbReference type="ChEBI" id="CHEBI:46858"/>
        <dbReference type="ChEBI" id="CHEBI:61978"/>
        <dbReference type="EC" id="3.1.3.48"/>
    </reaction>
</comment>
<dbReference type="InterPro" id="IPR017867">
    <property type="entry name" value="Tyr_phospatase_low_mol_wt"/>
</dbReference>
<evidence type="ECO:0000256" key="5">
    <source>
        <dbReference type="ARBA" id="ARBA00051722"/>
    </source>
</evidence>
<evidence type="ECO:0000256" key="6">
    <source>
        <dbReference type="PIRSR" id="PIRSR617867-1"/>
    </source>
</evidence>
<keyword evidence="3" id="KW-0378">Hydrolase</keyword>
<reference evidence="8" key="1">
    <citation type="submission" date="2014-04" db="EMBL/GenBank/DDBJ databases">
        <authorList>
            <person name="Harrison E."/>
        </authorList>
    </citation>
    <scope>NUCLEOTIDE SEQUENCE</scope>
    <source>
        <strain evidence="8">1680/49</strain>
    </source>
</reference>
<evidence type="ECO:0000256" key="2">
    <source>
        <dbReference type="ARBA" id="ARBA00013064"/>
    </source>
</evidence>